<dbReference type="AlphaFoldDB" id="A0A7W8VEV8"/>
<feature type="transmembrane region" description="Helical" evidence="1">
    <location>
        <begin position="7"/>
        <end position="28"/>
    </location>
</feature>
<evidence type="ECO:0000313" key="3">
    <source>
        <dbReference type="Proteomes" id="UP000572635"/>
    </source>
</evidence>
<reference evidence="2 3" key="1">
    <citation type="submission" date="2020-08" db="EMBL/GenBank/DDBJ databases">
        <title>Sequencing the genomes of 1000 actinobacteria strains.</title>
        <authorList>
            <person name="Klenk H.-P."/>
        </authorList>
    </citation>
    <scope>NUCLEOTIDE SEQUENCE [LARGE SCALE GENOMIC DNA]</scope>
    <source>
        <strain evidence="2 3">DSM 44551</strain>
    </source>
</reference>
<gene>
    <name evidence="2" type="ORF">HDA36_003836</name>
</gene>
<keyword evidence="1" id="KW-1133">Transmembrane helix</keyword>
<proteinExistence type="predicted"/>
<evidence type="ECO:0000256" key="1">
    <source>
        <dbReference type="SAM" id="Phobius"/>
    </source>
</evidence>
<keyword evidence="1" id="KW-0472">Membrane</keyword>
<name>A0A7W8VEV8_9ACTN</name>
<keyword evidence="3" id="KW-1185">Reference proteome</keyword>
<keyword evidence="1" id="KW-0812">Transmembrane</keyword>
<evidence type="ECO:0000313" key="2">
    <source>
        <dbReference type="EMBL" id="MBB5433752.1"/>
    </source>
</evidence>
<comment type="caution">
    <text evidence="2">The sequence shown here is derived from an EMBL/GenBank/DDBJ whole genome shotgun (WGS) entry which is preliminary data.</text>
</comment>
<accession>A0A7W8VEV8</accession>
<dbReference type="EMBL" id="JACHDB010000001">
    <property type="protein sequence ID" value="MBB5433752.1"/>
    <property type="molecule type" value="Genomic_DNA"/>
</dbReference>
<dbReference type="Proteomes" id="UP000572635">
    <property type="component" value="Unassembled WGS sequence"/>
</dbReference>
<sequence length="30" mass="2975">MSGMKGLAVVLGIMLGMMAVLAIVATVLSP</sequence>
<organism evidence="2 3">
    <name type="scientific">Nocardiopsis composta</name>
    <dbReference type="NCBI Taxonomy" id="157465"/>
    <lineage>
        <taxon>Bacteria</taxon>
        <taxon>Bacillati</taxon>
        <taxon>Actinomycetota</taxon>
        <taxon>Actinomycetes</taxon>
        <taxon>Streptosporangiales</taxon>
        <taxon>Nocardiopsidaceae</taxon>
        <taxon>Nocardiopsis</taxon>
    </lineage>
</organism>
<protein>
    <submittedName>
        <fullName evidence="2">Uncharacterized protein</fullName>
    </submittedName>
</protein>